<evidence type="ECO:0000259" key="1">
    <source>
        <dbReference type="Pfam" id="PF24472"/>
    </source>
</evidence>
<evidence type="ECO:0000313" key="2">
    <source>
        <dbReference type="EMBL" id="CAJ1944934.1"/>
    </source>
</evidence>
<reference evidence="2" key="1">
    <citation type="submission" date="2023-10" db="EMBL/GenBank/DDBJ databases">
        <authorList>
            <person name="Domelevo Entfellner J.-B."/>
        </authorList>
    </citation>
    <scope>NUCLEOTIDE SEQUENCE</scope>
</reference>
<gene>
    <name evidence="2" type="ORF">AYBTSS11_LOCUS12189</name>
</gene>
<feature type="domain" description="DM8" evidence="1">
    <location>
        <begin position="2"/>
        <end position="120"/>
    </location>
</feature>
<name>A0AA86VHR9_9FABA</name>
<keyword evidence="3" id="KW-1185">Reference proteome</keyword>
<dbReference type="AlphaFoldDB" id="A0AA86VHR9"/>
<dbReference type="Gramene" id="rna-AYBTSS11_LOCUS12189">
    <property type="protein sequence ID" value="CAJ1944934.1"/>
    <property type="gene ID" value="gene-AYBTSS11_LOCUS12189"/>
</dbReference>
<accession>A0AA86VHR9</accession>
<protein>
    <recommendedName>
        <fullName evidence="1">DM8 domain-containing protein</fullName>
    </recommendedName>
</protein>
<sequence>MLDRESATLLHLISEHGGYAYMSMAVLASGGDICAAEAAHEMAWEQLHSGPWHSVLPVWRDAYSMACLHVVQYHSDNGEFREALKVLDLGIIMGGTLLRKDLDSAVAKVWEQTRRSVRVSDLGDSSAPFVE</sequence>
<dbReference type="Proteomes" id="UP001189624">
    <property type="component" value="Chromosome 3"/>
</dbReference>
<organism evidence="2 3">
    <name type="scientific">Sphenostylis stenocarpa</name>
    <dbReference type="NCBI Taxonomy" id="92480"/>
    <lineage>
        <taxon>Eukaryota</taxon>
        <taxon>Viridiplantae</taxon>
        <taxon>Streptophyta</taxon>
        <taxon>Embryophyta</taxon>
        <taxon>Tracheophyta</taxon>
        <taxon>Spermatophyta</taxon>
        <taxon>Magnoliopsida</taxon>
        <taxon>eudicotyledons</taxon>
        <taxon>Gunneridae</taxon>
        <taxon>Pentapetalae</taxon>
        <taxon>rosids</taxon>
        <taxon>fabids</taxon>
        <taxon>Fabales</taxon>
        <taxon>Fabaceae</taxon>
        <taxon>Papilionoideae</taxon>
        <taxon>50 kb inversion clade</taxon>
        <taxon>NPAAA clade</taxon>
        <taxon>indigoferoid/millettioid clade</taxon>
        <taxon>Phaseoleae</taxon>
        <taxon>Sphenostylis</taxon>
    </lineage>
</organism>
<dbReference type="Pfam" id="PF24472">
    <property type="entry name" value="ARM_KDM8_N"/>
    <property type="match status" value="1"/>
</dbReference>
<dbReference type="InterPro" id="IPR056520">
    <property type="entry name" value="ARM_KDM8_N"/>
</dbReference>
<evidence type="ECO:0000313" key="3">
    <source>
        <dbReference type="Proteomes" id="UP001189624"/>
    </source>
</evidence>
<dbReference type="EMBL" id="OY731400">
    <property type="protein sequence ID" value="CAJ1944934.1"/>
    <property type="molecule type" value="Genomic_DNA"/>
</dbReference>
<proteinExistence type="predicted"/>